<reference evidence="2 3" key="1">
    <citation type="submission" date="2021-06" db="EMBL/GenBank/DDBJ databases">
        <authorList>
            <person name="Jeong J.W."/>
        </authorList>
    </citation>
    <scope>NUCLEOTIDE SEQUENCE [LARGE SCALE GENOMIC DNA]</scope>
    <source>
        <strain evidence="2 3">MMS21-TAE1-1</strain>
    </source>
</reference>
<proteinExistence type="predicted"/>
<evidence type="ECO:0008006" key="4">
    <source>
        <dbReference type="Google" id="ProtNLM"/>
    </source>
</evidence>
<protein>
    <recommendedName>
        <fullName evidence="4">DUF2784 domain-containing protein</fullName>
    </recommendedName>
</protein>
<dbReference type="RefSeq" id="WP_216922002.1">
    <property type="nucleotide sequence ID" value="NZ_JAHOPC010000001.1"/>
</dbReference>
<evidence type="ECO:0000313" key="2">
    <source>
        <dbReference type="EMBL" id="MBU8864984.1"/>
    </source>
</evidence>
<feature type="transmembrane region" description="Helical" evidence="1">
    <location>
        <begin position="87"/>
        <end position="107"/>
    </location>
</feature>
<dbReference type="Proteomes" id="UP000824166">
    <property type="component" value="Unassembled WGS sequence"/>
</dbReference>
<feature type="transmembrane region" description="Helical" evidence="1">
    <location>
        <begin position="43"/>
        <end position="67"/>
    </location>
</feature>
<name>A0ABS6I1S6_9MICC</name>
<feature type="transmembrane region" description="Helical" evidence="1">
    <location>
        <begin position="12"/>
        <end position="31"/>
    </location>
</feature>
<organism evidence="2 3">
    <name type="scientific">Paenarthrobacter aromaticivorans</name>
    <dbReference type="NCBI Taxonomy" id="2849150"/>
    <lineage>
        <taxon>Bacteria</taxon>
        <taxon>Bacillati</taxon>
        <taxon>Actinomycetota</taxon>
        <taxon>Actinomycetes</taxon>
        <taxon>Micrococcales</taxon>
        <taxon>Micrococcaceae</taxon>
        <taxon>Paenarthrobacter</taxon>
    </lineage>
</organism>
<keyword evidence="1" id="KW-1133">Transmembrane helix</keyword>
<gene>
    <name evidence="2" type="ORF">KSW38_01575</name>
</gene>
<keyword evidence="3" id="KW-1185">Reference proteome</keyword>
<evidence type="ECO:0000256" key="1">
    <source>
        <dbReference type="SAM" id="Phobius"/>
    </source>
</evidence>
<keyword evidence="1" id="KW-0812">Transmembrane</keyword>
<accession>A0ABS6I1S6</accession>
<keyword evidence="1" id="KW-0472">Membrane</keyword>
<dbReference type="EMBL" id="JAHOPC010000001">
    <property type="protein sequence ID" value="MBU8864984.1"/>
    <property type="molecule type" value="Genomic_DNA"/>
</dbReference>
<evidence type="ECO:0000313" key="3">
    <source>
        <dbReference type="Proteomes" id="UP000824166"/>
    </source>
</evidence>
<sequence>MGRNQVALRAVKAFHTLAWFSIEACMVYLLYAGFRGKTDRRAATAAAVVAGETLIFVGNGFHCPLTPLARRLGDPTGSVTDIYLPRWFAHNLPAIHVPLLVLAIVLHRRNFRKHHRKS</sequence>
<comment type="caution">
    <text evidence="2">The sequence shown here is derived from an EMBL/GenBank/DDBJ whole genome shotgun (WGS) entry which is preliminary data.</text>
</comment>